<dbReference type="SUPFAM" id="SSF53822">
    <property type="entry name" value="Periplasmic binding protein-like I"/>
    <property type="match status" value="1"/>
</dbReference>
<dbReference type="Gene3D" id="1.10.260.40">
    <property type="entry name" value="lambda repressor-like DNA-binding domains"/>
    <property type="match status" value="1"/>
</dbReference>
<evidence type="ECO:0000256" key="4">
    <source>
        <dbReference type="ARBA" id="ARBA00023163"/>
    </source>
</evidence>
<evidence type="ECO:0000313" key="6">
    <source>
        <dbReference type="EMBL" id="MBM7657714.1"/>
    </source>
</evidence>
<accession>A0ABS2Q959</accession>
<dbReference type="InterPro" id="IPR028082">
    <property type="entry name" value="Peripla_BP_I"/>
</dbReference>
<organism evidence="6 7">
    <name type="scientific">Sporolactobacillus spathodeae</name>
    <dbReference type="NCBI Taxonomy" id="1465502"/>
    <lineage>
        <taxon>Bacteria</taxon>
        <taxon>Bacillati</taxon>
        <taxon>Bacillota</taxon>
        <taxon>Bacilli</taxon>
        <taxon>Bacillales</taxon>
        <taxon>Sporolactobacillaceae</taxon>
        <taxon>Sporolactobacillus</taxon>
    </lineage>
</organism>
<dbReference type="Proteomes" id="UP000823201">
    <property type="component" value="Unassembled WGS sequence"/>
</dbReference>
<keyword evidence="2" id="KW-0805">Transcription regulation</keyword>
<keyword evidence="1" id="KW-0678">Repressor</keyword>
<sequence>MVGIKEIAKRAGVSISTVSYALNGSHKIPEATRERIKQIADECGYIPNRAARTLRNQTTRTIGVFLQNYGGQFYSEMIKGMNTMLADAQFDLIICCGSRSHHFIPERMIDGAIILDSSFQTEEILDYAKRGCKMVVLDRVLQHKNISQVLLDNRNGVLRGLEHLRQSPSSSNLYIVTGPEENYDSNERIAAAQSILANDKKVNVTTIKGDFSRLSGQKAAKQIEKEYKGQPLSVFALNDEMALGVYEYFQEKEPKMGKDISVIGFDNDWICNYLSPTLTSVNYSKYEWGYAAAESMIHLINEGESEKKSIPTDLKIRESVYLP</sequence>
<dbReference type="Pfam" id="PF00356">
    <property type="entry name" value="LacI"/>
    <property type="match status" value="1"/>
</dbReference>
<dbReference type="SUPFAM" id="SSF47413">
    <property type="entry name" value="lambda repressor-like DNA-binding domains"/>
    <property type="match status" value="1"/>
</dbReference>
<dbReference type="PROSITE" id="PS50932">
    <property type="entry name" value="HTH_LACI_2"/>
    <property type="match status" value="1"/>
</dbReference>
<name>A0ABS2Q959_9BACL</name>
<evidence type="ECO:0000313" key="7">
    <source>
        <dbReference type="Proteomes" id="UP000823201"/>
    </source>
</evidence>
<evidence type="ECO:0000256" key="3">
    <source>
        <dbReference type="ARBA" id="ARBA00023125"/>
    </source>
</evidence>
<evidence type="ECO:0000256" key="2">
    <source>
        <dbReference type="ARBA" id="ARBA00023015"/>
    </source>
</evidence>
<dbReference type="Pfam" id="PF13377">
    <property type="entry name" value="Peripla_BP_3"/>
    <property type="match status" value="1"/>
</dbReference>
<dbReference type="RefSeq" id="WP_205006050.1">
    <property type="nucleotide sequence ID" value="NZ_CBCRXA010000006.1"/>
</dbReference>
<dbReference type="SMART" id="SM00354">
    <property type="entry name" value="HTH_LACI"/>
    <property type="match status" value="1"/>
</dbReference>
<reference evidence="6 7" key="1">
    <citation type="submission" date="2021-01" db="EMBL/GenBank/DDBJ databases">
        <title>Genomic Encyclopedia of Type Strains, Phase IV (KMG-IV): sequencing the most valuable type-strain genomes for metagenomic binning, comparative biology and taxonomic classification.</title>
        <authorList>
            <person name="Goeker M."/>
        </authorList>
    </citation>
    <scope>NUCLEOTIDE SEQUENCE [LARGE SCALE GENOMIC DNA]</scope>
    <source>
        <strain evidence="6 7">DSM 100968</strain>
    </source>
</reference>
<dbReference type="CDD" id="cd01392">
    <property type="entry name" value="HTH_LacI"/>
    <property type="match status" value="1"/>
</dbReference>
<dbReference type="EMBL" id="JAFBEV010000008">
    <property type="protein sequence ID" value="MBM7657714.1"/>
    <property type="molecule type" value="Genomic_DNA"/>
</dbReference>
<comment type="caution">
    <text evidence="6">The sequence shown here is derived from an EMBL/GenBank/DDBJ whole genome shotgun (WGS) entry which is preliminary data.</text>
</comment>
<dbReference type="InterPro" id="IPR046335">
    <property type="entry name" value="LacI/GalR-like_sensor"/>
</dbReference>
<dbReference type="PANTHER" id="PTHR30146">
    <property type="entry name" value="LACI-RELATED TRANSCRIPTIONAL REPRESSOR"/>
    <property type="match status" value="1"/>
</dbReference>
<evidence type="ECO:0000259" key="5">
    <source>
        <dbReference type="PROSITE" id="PS50932"/>
    </source>
</evidence>
<proteinExistence type="predicted"/>
<dbReference type="InterPro" id="IPR010982">
    <property type="entry name" value="Lambda_DNA-bd_dom_sf"/>
</dbReference>
<dbReference type="Gene3D" id="3.40.50.2300">
    <property type="match status" value="2"/>
</dbReference>
<dbReference type="PANTHER" id="PTHR30146:SF148">
    <property type="entry name" value="HTH-TYPE TRANSCRIPTIONAL REPRESSOR PURR-RELATED"/>
    <property type="match status" value="1"/>
</dbReference>
<dbReference type="InterPro" id="IPR000843">
    <property type="entry name" value="HTH_LacI"/>
</dbReference>
<evidence type="ECO:0000256" key="1">
    <source>
        <dbReference type="ARBA" id="ARBA00022491"/>
    </source>
</evidence>
<keyword evidence="7" id="KW-1185">Reference proteome</keyword>
<gene>
    <name evidence="6" type="ORF">JOC27_001164</name>
</gene>
<dbReference type="PROSITE" id="PS00356">
    <property type="entry name" value="HTH_LACI_1"/>
    <property type="match status" value="1"/>
</dbReference>
<keyword evidence="3" id="KW-0238">DNA-binding</keyword>
<feature type="domain" description="HTH lacI-type" evidence="5">
    <location>
        <begin position="2"/>
        <end position="56"/>
    </location>
</feature>
<dbReference type="CDD" id="cd06267">
    <property type="entry name" value="PBP1_LacI_sugar_binding-like"/>
    <property type="match status" value="1"/>
</dbReference>
<keyword evidence="4" id="KW-0804">Transcription</keyword>
<protein>
    <submittedName>
        <fullName evidence="6">LacI family transcriptional regulator</fullName>
    </submittedName>
</protein>